<evidence type="ECO:0000313" key="13">
    <source>
        <dbReference type="Proteomes" id="UP000001929"/>
    </source>
</evidence>
<evidence type="ECO:0000256" key="8">
    <source>
        <dbReference type="PIRSR" id="PIRSR001589-1"/>
    </source>
</evidence>
<feature type="domain" description="Glutamine amidotransferase type-2" evidence="11">
    <location>
        <begin position="2"/>
        <end position="215"/>
    </location>
</feature>
<comment type="pathway">
    <text evidence="1">Amino-acid biosynthesis; L-asparagine biosynthesis; L-asparagine from L-aspartate (L-Gln route): step 1/1.</text>
</comment>
<dbReference type="InterPro" id="IPR051786">
    <property type="entry name" value="ASN_synthetase/amidase"/>
</dbReference>
<keyword evidence="12" id="KW-0436">Ligase</keyword>
<dbReference type="EMBL" id="CP000230">
    <property type="protein sequence ID" value="ABC22284.1"/>
    <property type="molecule type" value="Genomic_DNA"/>
</dbReference>
<evidence type="ECO:0000259" key="11">
    <source>
        <dbReference type="PROSITE" id="PS51278"/>
    </source>
</evidence>
<dbReference type="Proteomes" id="UP000001929">
    <property type="component" value="Chromosome"/>
</dbReference>
<keyword evidence="4 9" id="KW-0547">Nucleotide-binding</keyword>
<keyword evidence="5 9" id="KW-0067">ATP-binding</keyword>
<dbReference type="InterPro" id="IPR001962">
    <property type="entry name" value="Asn_synthase"/>
</dbReference>
<proteinExistence type="inferred from homology"/>
<evidence type="ECO:0000256" key="10">
    <source>
        <dbReference type="PIRSR" id="PIRSR001589-3"/>
    </source>
</evidence>
<dbReference type="NCBIfam" id="TIGR01536">
    <property type="entry name" value="asn_synth_AEB"/>
    <property type="match status" value="1"/>
</dbReference>
<dbReference type="InterPro" id="IPR006426">
    <property type="entry name" value="Asn_synth_AEB"/>
</dbReference>
<reference evidence="12 13" key="1">
    <citation type="journal article" date="2011" name="Stand. Genomic Sci.">
        <title>Complete genome sequence of Rhodospirillum rubrum type strain (S1).</title>
        <authorList>
            <person name="Munk A.C."/>
            <person name="Copeland A."/>
            <person name="Lucas S."/>
            <person name="Lapidus A."/>
            <person name="Del Rio T.G."/>
            <person name="Barry K."/>
            <person name="Detter J.C."/>
            <person name="Hammon N."/>
            <person name="Israni S."/>
            <person name="Pitluck S."/>
            <person name="Brettin T."/>
            <person name="Bruce D."/>
            <person name="Han C."/>
            <person name="Tapia R."/>
            <person name="Gilna P."/>
            <person name="Schmutz J."/>
            <person name="Larimer F."/>
            <person name="Land M."/>
            <person name="Kyrpides N.C."/>
            <person name="Mavromatis K."/>
            <person name="Richardson P."/>
            <person name="Rohde M."/>
            <person name="Goker M."/>
            <person name="Klenk H.P."/>
            <person name="Zhang Y."/>
            <person name="Roberts G.P."/>
            <person name="Reslewic S."/>
            <person name="Schwartz D.C."/>
        </authorList>
    </citation>
    <scope>NUCLEOTIDE SEQUENCE [LARGE SCALE GENOMIC DNA]</scope>
    <source>
        <strain evidence="13">ATCC 11170 / ATH 1.1.1 / DSM 467 / LMG 4362 / NCIMB 8255 / S1</strain>
    </source>
</reference>
<evidence type="ECO:0000256" key="6">
    <source>
        <dbReference type="ARBA" id="ARBA00022962"/>
    </source>
</evidence>
<dbReference type="InterPro" id="IPR017932">
    <property type="entry name" value="GATase_2_dom"/>
</dbReference>
<dbReference type="eggNOG" id="COG0367">
    <property type="taxonomic scope" value="Bacteria"/>
</dbReference>
<dbReference type="InterPro" id="IPR033738">
    <property type="entry name" value="AsnB_N"/>
</dbReference>
<dbReference type="KEGG" id="rru:Rru_A1483"/>
<dbReference type="PANTHER" id="PTHR43284:SF1">
    <property type="entry name" value="ASPARAGINE SYNTHETASE"/>
    <property type="match status" value="1"/>
</dbReference>
<evidence type="ECO:0000256" key="1">
    <source>
        <dbReference type="ARBA" id="ARBA00005187"/>
    </source>
</evidence>
<accession>Q2RUB1</accession>
<keyword evidence="8" id="KW-0028">Amino-acid biosynthesis</keyword>
<dbReference type="PANTHER" id="PTHR43284">
    <property type="entry name" value="ASPARAGINE SYNTHETASE (GLUTAMINE-HYDROLYZING)"/>
    <property type="match status" value="1"/>
</dbReference>
<dbReference type="InterPro" id="IPR014729">
    <property type="entry name" value="Rossmann-like_a/b/a_fold"/>
</dbReference>
<dbReference type="GO" id="GO:0004066">
    <property type="term" value="F:asparagine synthase (glutamine-hydrolyzing) activity"/>
    <property type="evidence" value="ECO:0007669"/>
    <property type="project" value="UniProtKB-EC"/>
</dbReference>
<dbReference type="SUPFAM" id="SSF52402">
    <property type="entry name" value="Adenine nucleotide alpha hydrolases-like"/>
    <property type="match status" value="1"/>
</dbReference>
<evidence type="ECO:0000256" key="7">
    <source>
        <dbReference type="ARBA" id="ARBA00048741"/>
    </source>
</evidence>
<comment type="catalytic activity">
    <reaction evidence="7">
        <text>L-aspartate + L-glutamine + ATP + H2O = L-asparagine + L-glutamate + AMP + diphosphate + H(+)</text>
        <dbReference type="Rhea" id="RHEA:12228"/>
        <dbReference type="ChEBI" id="CHEBI:15377"/>
        <dbReference type="ChEBI" id="CHEBI:15378"/>
        <dbReference type="ChEBI" id="CHEBI:29985"/>
        <dbReference type="ChEBI" id="CHEBI:29991"/>
        <dbReference type="ChEBI" id="CHEBI:30616"/>
        <dbReference type="ChEBI" id="CHEBI:33019"/>
        <dbReference type="ChEBI" id="CHEBI:58048"/>
        <dbReference type="ChEBI" id="CHEBI:58359"/>
        <dbReference type="ChEBI" id="CHEBI:456215"/>
        <dbReference type="EC" id="6.3.5.4"/>
    </reaction>
</comment>
<dbReference type="AlphaFoldDB" id="Q2RUB1"/>
<keyword evidence="6 8" id="KW-0315">Glutamine amidotransferase</keyword>
<gene>
    <name evidence="12" type="ordered locus">Rru_A1483</name>
</gene>
<dbReference type="Pfam" id="PF00733">
    <property type="entry name" value="Asn_synthase"/>
    <property type="match status" value="1"/>
</dbReference>
<evidence type="ECO:0000313" key="12">
    <source>
        <dbReference type="EMBL" id="ABC22284.1"/>
    </source>
</evidence>
<dbReference type="GO" id="GO:0005524">
    <property type="term" value="F:ATP binding"/>
    <property type="evidence" value="ECO:0007669"/>
    <property type="project" value="UniProtKB-KW"/>
</dbReference>
<feature type="binding site" evidence="9">
    <location>
        <position position="263"/>
    </location>
    <ligand>
        <name>ATP</name>
        <dbReference type="ChEBI" id="CHEBI:30616"/>
    </ligand>
</feature>
<keyword evidence="13" id="KW-1185">Reference proteome</keyword>
<dbReference type="RefSeq" id="WP_011389237.1">
    <property type="nucleotide sequence ID" value="NC_007643.1"/>
</dbReference>
<dbReference type="EC" id="6.3.5.4" evidence="3"/>
<dbReference type="SUPFAM" id="SSF56235">
    <property type="entry name" value="N-terminal nucleophile aminohydrolases (Ntn hydrolases)"/>
    <property type="match status" value="1"/>
</dbReference>
<dbReference type="Pfam" id="PF13537">
    <property type="entry name" value="GATase_7"/>
    <property type="match status" value="1"/>
</dbReference>
<protein>
    <recommendedName>
        <fullName evidence="3">asparagine synthase (glutamine-hydrolyzing)</fullName>
        <ecNumber evidence="3">6.3.5.4</ecNumber>
    </recommendedName>
</protein>
<dbReference type="Gene3D" id="3.60.20.10">
    <property type="entry name" value="Glutamine Phosphoribosylpyrophosphate, subunit 1, domain 1"/>
    <property type="match status" value="1"/>
</dbReference>
<feature type="binding site" evidence="9">
    <location>
        <position position="101"/>
    </location>
    <ligand>
        <name>L-glutamine</name>
        <dbReference type="ChEBI" id="CHEBI:58359"/>
    </ligand>
</feature>
<dbReference type="EnsemblBacteria" id="ABC22284">
    <property type="protein sequence ID" value="ABC22284"/>
    <property type="gene ID" value="Rru_A1483"/>
</dbReference>
<dbReference type="GO" id="GO:0006529">
    <property type="term" value="P:asparagine biosynthetic process"/>
    <property type="evidence" value="ECO:0007669"/>
    <property type="project" value="UniProtKB-KW"/>
</dbReference>
<comment type="similarity">
    <text evidence="2">Belongs to the asparagine synthetase family.</text>
</comment>
<dbReference type="Gene3D" id="3.40.50.620">
    <property type="entry name" value="HUPs"/>
    <property type="match status" value="1"/>
</dbReference>
<evidence type="ECO:0000256" key="3">
    <source>
        <dbReference type="ARBA" id="ARBA00012737"/>
    </source>
</evidence>
<evidence type="ECO:0000256" key="9">
    <source>
        <dbReference type="PIRSR" id="PIRSR001589-2"/>
    </source>
</evidence>
<evidence type="ECO:0000256" key="5">
    <source>
        <dbReference type="ARBA" id="ARBA00022840"/>
    </source>
</evidence>
<dbReference type="CDD" id="cd01991">
    <property type="entry name" value="Asn_synthase_B_C"/>
    <property type="match status" value="1"/>
</dbReference>
<dbReference type="HOGENOM" id="CLU_014658_3_3_5"/>
<evidence type="ECO:0000256" key="2">
    <source>
        <dbReference type="ARBA" id="ARBA00005752"/>
    </source>
</evidence>
<dbReference type="STRING" id="269796.Rru_A1483"/>
<name>Q2RUB1_RHORT</name>
<dbReference type="PIRSF" id="PIRSF001589">
    <property type="entry name" value="Asn_synthetase_glu-h"/>
    <property type="match status" value="1"/>
</dbReference>
<feature type="active site" description="For GATase activity" evidence="8">
    <location>
        <position position="2"/>
    </location>
</feature>
<dbReference type="InterPro" id="IPR029055">
    <property type="entry name" value="Ntn_hydrolases_N"/>
</dbReference>
<dbReference type="CDD" id="cd00712">
    <property type="entry name" value="AsnB"/>
    <property type="match status" value="1"/>
</dbReference>
<dbReference type="PhylomeDB" id="Q2RUB1"/>
<organism evidence="12 13">
    <name type="scientific">Rhodospirillum rubrum (strain ATCC 11170 / ATH 1.1.1 / DSM 467 / LMG 4362 / NCIMB 8255 / S1)</name>
    <dbReference type="NCBI Taxonomy" id="269796"/>
    <lineage>
        <taxon>Bacteria</taxon>
        <taxon>Pseudomonadati</taxon>
        <taxon>Pseudomonadota</taxon>
        <taxon>Alphaproteobacteria</taxon>
        <taxon>Rhodospirillales</taxon>
        <taxon>Rhodospirillaceae</taxon>
        <taxon>Rhodospirillum</taxon>
    </lineage>
</organism>
<sequence length="616" mass="66399">MCGLVAILERRGPADEAAVSKALARLARRGPDGEGRAAFWDGRLLLGHRRLAIFGKGADGAQPMVDPETGSVLVFNGALYNYVELRQALQALGQRFAGESDTEVALLAWRQWGEAAFARFNGMWAMVLLDAPGDRLVVSRDRLGVKPLYLCDTGGRVTFASTIAATLAASGIAPRVDDDAVFDFLVGGLTDHRGGSFFAGIVEVPAGALWSVDRSGGIDRRRFHDWRKEGSGEAAPPSAEALRATLSDAVRLRLRADVPAVALLSGGLDSSIVTRLATAPDMPRGALAGLLTYGYRDATEADETREAGRFAATLDSALPHDILRVAPLPAAPDLDALLAAQEQPFNTPSLVAAFRLYRLIAARGVKVAITGEGADELFAGYTNRYGALLAREHLRLGRLRPLGALLGSAHCPPRLVANRLAWDLPLAIVRPLMAGRVHGRVIARSFWQDSAERFEALAAYHHQPLASRLRDDALRALLPYSLRFADRSGMASGVEVRSPFLDYRVVEAALALPVAAKIDDRGGKRILRQAFRHDLPAEIIGAGKTHGLGMAEQFQVGHLDWAALAEAPPTLAARYLDLGRLKTALAAHPSDPRLWWPLCLLRWLAWVEGGMADAPR</sequence>
<dbReference type="PATRIC" id="fig|269796.9.peg.1555"/>
<keyword evidence="8" id="KW-0061">Asparagine biosynthesis</keyword>
<evidence type="ECO:0000256" key="4">
    <source>
        <dbReference type="ARBA" id="ARBA00022741"/>
    </source>
</evidence>
<dbReference type="PROSITE" id="PS51278">
    <property type="entry name" value="GATASE_TYPE_2"/>
    <property type="match status" value="1"/>
</dbReference>
<feature type="site" description="Important for beta-aspartyl-AMP intermediate formation" evidence="10">
    <location>
        <position position="372"/>
    </location>
</feature>